<evidence type="ECO:0000313" key="7">
    <source>
        <dbReference type="EMBL" id="KAH3778725.1"/>
    </source>
</evidence>
<dbReference type="InterPro" id="IPR033305">
    <property type="entry name" value="Hydin-like"/>
</dbReference>
<comment type="caution">
    <text evidence="7">The sequence shown here is derived from an EMBL/GenBank/DDBJ whole genome shotgun (WGS) entry which is preliminary data.</text>
</comment>
<dbReference type="Pfam" id="PF22544">
    <property type="entry name" value="HYDIN_VesB_CFA65-like_Ig"/>
    <property type="match status" value="1"/>
</dbReference>
<evidence type="ECO:0000256" key="4">
    <source>
        <dbReference type="ARBA" id="ARBA00023069"/>
    </source>
</evidence>
<keyword evidence="5" id="KW-0966">Cell projection</keyword>
<dbReference type="Gene3D" id="2.60.40.10">
    <property type="entry name" value="Immunoglobulins"/>
    <property type="match status" value="2"/>
</dbReference>
<reference evidence="7" key="2">
    <citation type="submission" date="2020-11" db="EMBL/GenBank/DDBJ databases">
        <authorList>
            <person name="McCartney M.A."/>
            <person name="Auch B."/>
            <person name="Kono T."/>
            <person name="Mallez S."/>
            <person name="Becker A."/>
            <person name="Gohl D.M."/>
            <person name="Silverstein K.A.T."/>
            <person name="Koren S."/>
            <person name="Bechman K.B."/>
            <person name="Herman A."/>
            <person name="Abrahante J.E."/>
            <person name="Garbe J."/>
        </authorList>
    </citation>
    <scope>NUCLEOTIDE SEQUENCE</scope>
    <source>
        <strain evidence="7">Duluth1</strain>
        <tissue evidence="7">Whole animal</tissue>
    </source>
</reference>
<keyword evidence="4" id="KW-0969">Cilium</keyword>
<reference evidence="7" key="1">
    <citation type="journal article" date="2019" name="bioRxiv">
        <title>The Genome of the Zebra Mussel, Dreissena polymorpha: A Resource for Invasive Species Research.</title>
        <authorList>
            <person name="McCartney M.A."/>
            <person name="Auch B."/>
            <person name="Kono T."/>
            <person name="Mallez S."/>
            <person name="Zhang Y."/>
            <person name="Obille A."/>
            <person name="Becker A."/>
            <person name="Abrahante J.E."/>
            <person name="Garbe J."/>
            <person name="Badalamenti J.P."/>
            <person name="Herman A."/>
            <person name="Mangelson H."/>
            <person name="Liachko I."/>
            <person name="Sullivan S."/>
            <person name="Sone E.D."/>
            <person name="Koren S."/>
            <person name="Silverstein K.A.T."/>
            <person name="Beckman K.B."/>
            <person name="Gohl D.M."/>
        </authorList>
    </citation>
    <scope>NUCLEOTIDE SEQUENCE</scope>
    <source>
        <strain evidence="7">Duluth1</strain>
        <tissue evidence="7">Whole animal</tissue>
    </source>
</reference>
<gene>
    <name evidence="7" type="ORF">DPMN_180195</name>
</gene>
<proteinExistence type="predicted"/>
<sequence>MLFNDDVVKIEPSEGDIWPNSSIDVNIIFKPREAKSYTRTAFCDITGRESRLPLRIKGDGIGPRVQFSLESLDMGNIFIGSKHYYEIVMANKGDIDAIYSVIPNQTVFGPCFQFNPAEGIVMPGGHQAIQVSFQSPYLGDFEEEFCFQVDGQPELLKVTFL</sequence>
<dbReference type="PANTHER" id="PTHR23053">
    <property type="entry name" value="DLEC1 DELETED IN LUNG AND ESOPHAGEAL CANCER 1"/>
    <property type="match status" value="1"/>
</dbReference>
<dbReference type="EMBL" id="JAIWYP010000009">
    <property type="protein sequence ID" value="KAH3778725.1"/>
    <property type="molecule type" value="Genomic_DNA"/>
</dbReference>
<keyword evidence="8" id="KW-1185">Reference proteome</keyword>
<evidence type="ECO:0000313" key="8">
    <source>
        <dbReference type="Proteomes" id="UP000828390"/>
    </source>
</evidence>
<evidence type="ECO:0000256" key="2">
    <source>
        <dbReference type="ARBA" id="ARBA00004496"/>
    </source>
</evidence>
<evidence type="ECO:0000259" key="6">
    <source>
        <dbReference type="Pfam" id="PF22544"/>
    </source>
</evidence>
<protein>
    <recommendedName>
        <fullName evidence="6">HYDIN/VesB/CFA65-like Ig-like domain-containing protein</fullName>
    </recommendedName>
</protein>
<feature type="domain" description="HYDIN/VesB/CFA65-like Ig-like" evidence="6">
    <location>
        <begin position="63"/>
        <end position="160"/>
    </location>
</feature>
<dbReference type="InterPro" id="IPR053879">
    <property type="entry name" value="HYDIN_VesB_CFA65-like_Ig"/>
</dbReference>
<dbReference type="GO" id="GO:0005930">
    <property type="term" value="C:axoneme"/>
    <property type="evidence" value="ECO:0007669"/>
    <property type="project" value="TreeGrafter"/>
</dbReference>
<evidence type="ECO:0000256" key="3">
    <source>
        <dbReference type="ARBA" id="ARBA00022490"/>
    </source>
</evidence>
<evidence type="ECO:0000256" key="5">
    <source>
        <dbReference type="ARBA" id="ARBA00023273"/>
    </source>
</evidence>
<accession>A0A9D4EIJ7</accession>
<dbReference type="GO" id="GO:0003341">
    <property type="term" value="P:cilium movement"/>
    <property type="evidence" value="ECO:0007669"/>
    <property type="project" value="TreeGrafter"/>
</dbReference>
<dbReference type="GO" id="GO:1904158">
    <property type="term" value="P:axonemal central apparatus assembly"/>
    <property type="evidence" value="ECO:0007669"/>
    <property type="project" value="TreeGrafter"/>
</dbReference>
<dbReference type="Proteomes" id="UP000828390">
    <property type="component" value="Unassembled WGS sequence"/>
</dbReference>
<evidence type="ECO:0000256" key="1">
    <source>
        <dbReference type="ARBA" id="ARBA00004138"/>
    </source>
</evidence>
<dbReference type="AlphaFoldDB" id="A0A9D4EIJ7"/>
<dbReference type="InterPro" id="IPR013783">
    <property type="entry name" value="Ig-like_fold"/>
</dbReference>
<keyword evidence="3" id="KW-0963">Cytoplasm</keyword>
<organism evidence="7 8">
    <name type="scientific">Dreissena polymorpha</name>
    <name type="common">Zebra mussel</name>
    <name type="synonym">Mytilus polymorpha</name>
    <dbReference type="NCBI Taxonomy" id="45954"/>
    <lineage>
        <taxon>Eukaryota</taxon>
        <taxon>Metazoa</taxon>
        <taxon>Spiralia</taxon>
        <taxon>Lophotrochozoa</taxon>
        <taxon>Mollusca</taxon>
        <taxon>Bivalvia</taxon>
        <taxon>Autobranchia</taxon>
        <taxon>Heteroconchia</taxon>
        <taxon>Euheterodonta</taxon>
        <taxon>Imparidentia</taxon>
        <taxon>Neoheterodontei</taxon>
        <taxon>Myida</taxon>
        <taxon>Dreissenoidea</taxon>
        <taxon>Dreissenidae</taxon>
        <taxon>Dreissena</taxon>
    </lineage>
</organism>
<name>A0A9D4EIJ7_DREPO</name>
<comment type="subcellular location">
    <subcellularLocation>
        <location evidence="1">Cell projection</location>
        <location evidence="1">Cilium</location>
    </subcellularLocation>
    <subcellularLocation>
        <location evidence="2">Cytoplasm</location>
    </subcellularLocation>
</comment>
<dbReference type="PANTHER" id="PTHR23053:SF0">
    <property type="entry name" value="HYDROCEPHALUS-INDUCING PROTEIN HOMOLOG"/>
    <property type="match status" value="1"/>
</dbReference>